<accession>A0A7W4YMJ0</accession>
<keyword evidence="2" id="KW-1185">Reference proteome</keyword>
<organism evidence="1 2">
    <name type="scientific">Microbacterium endophyticum</name>
    <dbReference type="NCBI Taxonomy" id="1526412"/>
    <lineage>
        <taxon>Bacteria</taxon>
        <taxon>Bacillati</taxon>
        <taxon>Actinomycetota</taxon>
        <taxon>Actinomycetes</taxon>
        <taxon>Micrococcales</taxon>
        <taxon>Microbacteriaceae</taxon>
        <taxon>Microbacterium</taxon>
    </lineage>
</organism>
<dbReference type="RefSeq" id="WP_241246355.1">
    <property type="nucleotide sequence ID" value="NZ_CP049255.1"/>
</dbReference>
<evidence type="ECO:0000313" key="1">
    <source>
        <dbReference type="EMBL" id="MBB2975534.1"/>
    </source>
</evidence>
<evidence type="ECO:0000313" key="2">
    <source>
        <dbReference type="Proteomes" id="UP000529310"/>
    </source>
</evidence>
<dbReference type="EMBL" id="JACHWQ010000002">
    <property type="protein sequence ID" value="MBB2975534.1"/>
    <property type="molecule type" value="Genomic_DNA"/>
</dbReference>
<sequence>MIFATDDTYIVGNQDMISDRSVDFNGRISADIYVVPNGHASWSPYRYIWTCGEAFADYHVGAEDPSVNAPGAERV</sequence>
<name>A0A7W4YMJ0_9MICO</name>
<proteinExistence type="predicted"/>
<comment type="caution">
    <text evidence="1">The sequence shown here is derived from an EMBL/GenBank/DDBJ whole genome shotgun (WGS) entry which is preliminary data.</text>
</comment>
<protein>
    <submittedName>
        <fullName evidence="1">Uncharacterized protein</fullName>
    </submittedName>
</protein>
<dbReference type="AlphaFoldDB" id="A0A7W4YMJ0"/>
<dbReference type="Proteomes" id="UP000529310">
    <property type="component" value="Unassembled WGS sequence"/>
</dbReference>
<reference evidence="1 2" key="1">
    <citation type="submission" date="2020-08" db="EMBL/GenBank/DDBJ databases">
        <title>Sequencing the genomes of 1000 actinobacteria strains.</title>
        <authorList>
            <person name="Klenk H.-P."/>
        </authorList>
    </citation>
    <scope>NUCLEOTIDE SEQUENCE [LARGE SCALE GENOMIC DNA]</scope>
    <source>
        <strain evidence="1 2">DSM 27099</strain>
    </source>
</reference>
<gene>
    <name evidence="1" type="ORF">FHX49_001100</name>
</gene>